<keyword evidence="6" id="KW-0378">Hydrolase</keyword>
<reference evidence="13" key="2">
    <citation type="submission" date="2020-05" db="UniProtKB">
        <authorList>
            <consortium name="EnsemblMetazoa"/>
        </authorList>
    </citation>
    <scope>IDENTIFICATION</scope>
    <source>
        <strain evidence="13">IAEA</strain>
    </source>
</reference>
<dbReference type="Proteomes" id="UP000092460">
    <property type="component" value="Unassembled WGS sequence"/>
</dbReference>
<dbReference type="AlphaFoldDB" id="A0A1B0AV04"/>
<keyword evidence="5" id="KW-0732">Signal</keyword>
<dbReference type="PANTHER" id="PTHR11177">
    <property type="entry name" value="CHITINASE"/>
    <property type="match status" value="1"/>
</dbReference>
<comment type="similarity">
    <text evidence="2">Belongs to the glycosyl hydrolase 18 family. Chitinase class II subfamily.</text>
</comment>
<evidence type="ECO:0000256" key="6">
    <source>
        <dbReference type="ARBA" id="ARBA00022801"/>
    </source>
</evidence>
<keyword evidence="4" id="KW-0147">Chitin-binding</keyword>
<dbReference type="SMART" id="SM00636">
    <property type="entry name" value="Glyco_18"/>
    <property type="match status" value="1"/>
</dbReference>
<dbReference type="EnsemblMetazoa" id="GPPI009592-RA">
    <property type="protein sequence ID" value="GPPI009592-PA"/>
    <property type="gene ID" value="GPPI009592"/>
</dbReference>
<evidence type="ECO:0000313" key="13">
    <source>
        <dbReference type="EnsemblMetazoa" id="GPPI009592-PA"/>
    </source>
</evidence>
<keyword evidence="14" id="KW-1185">Reference proteome</keyword>
<evidence type="ECO:0000256" key="11">
    <source>
        <dbReference type="ARBA" id="ARBA00023326"/>
    </source>
</evidence>
<dbReference type="Gene3D" id="3.20.20.80">
    <property type="entry name" value="Glycosidases"/>
    <property type="match status" value="2"/>
</dbReference>
<feature type="domain" description="GH18" evidence="12">
    <location>
        <begin position="36"/>
        <end position="359"/>
    </location>
</feature>
<protein>
    <recommendedName>
        <fullName evidence="3">chitinase</fullName>
        <ecNumber evidence="3">3.2.1.14</ecNumber>
    </recommendedName>
</protein>
<dbReference type="InterPro" id="IPR050314">
    <property type="entry name" value="Glycosyl_Hydrlase_18"/>
</dbReference>
<evidence type="ECO:0000259" key="12">
    <source>
        <dbReference type="PROSITE" id="PS51910"/>
    </source>
</evidence>
<evidence type="ECO:0000256" key="2">
    <source>
        <dbReference type="ARBA" id="ARBA00009121"/>
    </source>
</evidence>
<keyword evidence="8" id="KW-1015">Disulfide bond</keyword>
<keyword evidence="11" id="KW-0624">Polysaccharide degradation</keyword>
<evidence type="ECO:0000256" key="8">
    <source>
        <dbReference type="ARBA" id="ARBA00023157"/>
    </source>
</evidence>
<dbReference type="GO" id="GO:0008843">
    <property type="term" value="F:endochitinase activity"/>
    <property type="evidence" value="ECO:0007669"/>
    <property type="project" value="UniProtKB-EC"/>
</dbReference>
<evidence type="ECO:0000256" key="9">
    <source>
        <dbReference type="ARBA" id="ARBA00023277"/>
    </source>
</evidence>
<evidence type="ECO:0000256" key="3">
    <source>
        <dbReference type="ARBA" id="ARBA00012729"/>
    </source>
</evidence>
<dbReference type="STRING" id="67801.A0A1B0AV04"/>
<dbReference type="SUPFAM" id="SSF54556">
    <property type="entry name" value="Chitinase insertion domain"/>
    <property type="match status" value="1"/>
</dbReference>
<name>A0A1B0AV04_9MUSC</name>
<accession>A0A1B0AV04</accession>
<evidence type="ECO:0000256" key="4">
    <source>
        <dbReference type="ARBA" id="ARBA00022669"/>
    </source>
</evidence>
<dbReference type="EMBL" id="JXJN01003858">
    <property type="status" value="NOT_ANNOTATED_CDS"/>
    <property type="molecule type" value="Genomic_DNA"/>
</dbReference>
<keyword evidence="10" id="KW-0326">Glycosidase</keyword>
<dbReference type="Gene3D" id="3.10.50.10">
    <property type="match status" value="1"/>
</dbReference>
<dbReference type="SUPFAM" id="SSF51445">
    <property type="entry name" value="(Trans)glycosidases"/>
    <property type="match status" value="1"/>
</dbReference>
<dbReference type="FunFam" id="3.10.50.10:FF:000004">
    <property type="entry name" value="Chitinase 5"/>
    <property type="match status" value="1"/>
</dbReference>
<dbReference type="InterPro" id="IPR029070">
    <property type="entry name" value="Chitinase_insertion_sf"/>
</dbReference>
<dbReference type="GO" id="GO:0008061">
    <property type="term" value="F:chitin binding"/>
    <property type="evidence" value="ECO:0007669"/>
    <property type="project" value="UniProtKB-KW"/>
</dbReference>
<evidence type="ECO:0000256" key="10">
    <source>
        <dbReference type="ARBA" id="ARBA00023295"/>
    </source>
</evidence>
<keyword evidence="9" id="KW-0119">Carbohydrate metabolism</keyword>
<dbReference type="PROSITE" id="PS51910">
    <property type="entry name" value="GH18_2"/>
    <property type="match status" value="1"/>
</dbReference>
<dbReference type="PANTHER" id="PTHR11177:SF359">
    <property type="entry name" value="CHITINASE 10-RELATED"/>
    <property type="match status" value="1"/>
</dbReference>
<dbReference type="GO" id="GO:0005576">
    <property type="term" value="C:extracellular region"/>
    <property type="evidence" value="ECO:0007669"/>
    <property type="project" value="TreeGrafter"/>
</dbReference>
<dbReference type="EC" id="3.2.1.14" evidence="3"/>
<evidence type="ECO:0000256" key="5">
    <source>
        <dbReference type="ARBA" id="ARBA00022729"/>
    </source>
</evidence>
<evidence type="ECO:0000313" key="14">
    <source>
        <dbReference type="Proteomes" id="UP000092460"/>
    </source>
</evidence>
<keyword evidence="7" id="KW-0146">Chitin degradation</keyword>
<evidence type="ECO:0000256" key="7">
    <source>
        <dbReference type="ARBA" id="ARBA00023024"/>
    </source>
</evidence>
<dbReference type="InterPro" id="IPR011583">
    <property type="entry name" value="Chitinase_II/V-like_cat"/>
</dbReference>
<proteinExistence type="inferred from homology"/>
<dbReference type="GO" id="GO:0000272">
    <property type="term" value="P:polysaccharide catabolic process"/>
    <property type="evidence" value="ECO:0007669"/>
    <property type="project" value="UniProtKB-KW"/>
</dbReference>
<reference evidence="14" key="1">
    <citation type="submission" date="2015-01" db="EMBL/GenBank/DDBJ databases">
        <authorList>
            <person name="Aksoy S."/>
            <person name="Warren W."/>
            <person name="Wilson R.K."/>
        </authorList>
    </citation>
    <scope>NUCLEOTIDE SEQUENCE [LARGE SCALE GENOMIC DNA]</scope>
    <source>
        <strain evidence="14">IAEA</strain>
    </source>
</reference>
<dbReference type="InterPro" id="IPR001223">
    <property type="entry name" value="Glyco_hydro18_cat"/>
</dbReference>
<dbReference type="Pfam" id="PF00704">
    <property type="entry name" value="Glyco_hydro_18"/>
    <property type="match status" value="2"/>
</dbReference>
<dbReference type="VEuPathDB" id="VectorBase:GPPI009592"/>
<comment type="catalytic activity">
    <reaction evidence="1">
        <text>Random endo-hydrolysis of N-acetyl-beta-D-glucosaminide (1-&gt;4)-beta-linkages in chitin and chitodextrins.</text>
        <dbReference type="EC" id="3.2.1.14"/>
    </reaction>
</comment>
<sequence length="399" mass="46081">MVSQSSSDRSLRHYKLEEKSANQLLELENEFQTCHSARKWYFTNWAWYRQNGGKYLPEDIDAHLCSHIVYGFALLNRETLTIQPHDSWADLDNHFYERVVTYRSRGIKVNVAMGGWNDSAGDKYTRLVRTAAARSYFTKNVISFMEKYGFEGLDLDWEYPVCWQVGCKKGRPDEKEDWIAVMTYDYHGQWDKKTGHVAPMYDYPGNVENFKVNFSINYWLQMGAERKKLIMGMPMYGQSFTLAQASDHGLNAPYGGGEAGETTRARGFLSYYEICAYIQKFGWNVVRDPRGRMGPFAFLRDQWVSFDDAPMIQHKSEYVKAMSLGGAMIWALDLDDFKNVCNCESYPLLKAINRDACHGVVEELHQLWNIPGNCTVYNGASKNPKFAGGLFELVKFRQY</sequence>
<dbReference type="GO" id="GO:0006032">
    <property type="term" value="P:chitin catabolic process"/>
    <property type="evidence" value="ECO:0007669"/>
    <property type="project" value="UniProtKB-KW"/>
</dbReference>
<dbReference type="InterPro" id="IPR017853">
    <property type="entry name" value="GH"/>
</dbReference>
<organism evidence="13 14">
    <name type="scientific">Glossina palpalis gambiensis</name>
    <dbReference type="NCBI Taxonomy" id="67801"/>
    <lineage>
        <taxon>Eukaryota</taxon>
        <taxon>Metazoa</taxon>
        <taxon>Ecdysozoa</taxon>
        <taxon>Arthropoda</taxon>
        <taxon>Hexapoda</taxon>
        <taxon>Insecta</taxon>
        <taxon>Pterygota</taxon>
        <taxon>Neoptera</taxon>
        <taxon>Endopterygota</taxon>
        <taxon>Diptera</taxon>
        <taxon>Brachycera</taxon>
        <taxon>Muscomorpha</taxon>
        <taxon>Hippoboscoidea</taxon>
        <taxon>Glossinidae</taxon>
        <taxon>Glossina</taxon>
    </lineage>
</organism>
<evidence type="ECO:0000256" key="1">
    <source>
        <dbReference type="ARBA" id="ARBA00000822"/>
    </source>
</evidence>